<dbReference type="Pfam" id="PF00069">
    <property type="entry name" value="Pkinase"/>
    <property type="match status" value="1"/>
</dbReference>
<comment type="caution">
    <text evidence="2">The sequence shown here is derived from an EMBL/GenBank/DDBJ whole genome shotgun (WGS) entry which is preliminary data.</text>
</comment>
<dbReference type="EMBL" id="CATNWA010016735">
    <property type="protein sequence ID" value="CAI9595032.1"/>
    <property type="molecule type" value="Genomic_DNA"/>
</dbReference>
<dbReference type="SUPFAM" id="SSF56112">
    <property type="entry name" value="Protein kinase-like (PK-like)"/>
    <property type="match status" value="1"/>
</dbReference>
<dbReference type="PANTHER" id="PTHR24359">
    <property type="entry name" value="SERINE/THREONINE-PROTEIN KINASE SBK1"/>
    <property type="match status" value="1"/>
</dbReference>
<organism evidence="2 3">
    <name type="scientific">Staurois parvus</name>
    <dbReference type="NCBI Taxonomy" id="386267"/>
    <lineage>
        <taxon>Eukaryota</taxon>
        <taxon>Metazoa</taxon>
        <taxon>Chordata</taxon>
        <taxon>Craniata</taxon>
        <taxon>Vertebrata</taxon>
        <taxon>Euteleostomi</taxon>
        <taxon>Amphibia</taxon>
        <taxon>Batrachia</taxon>
        <taxon>Anura</taxon>
        <taxon>Neobatrachia</taxon>
        <taxon>Ranoidea</taxon>
        <taxon>Ranidae</taxon>
        <taxon>Staurois</taxon>
    </lineage>
</organism>
<dbReference type="InterPro" id="IPR011009">
    <property type="entry name" value="Kinase-like_dom_sf"/>
</dbReference>
<evidence type="ECO:0000313" key="2">
    <source>
        <dbReference type="EMBL" id="CAI9595032.1"/>
    </source>
</evidence>
<dbReference type="PANTHER" id="PTHR24359:SF39">
    <property type="entry name" value="PROTEIN KINASE DOMAIN-CONTAINING PROTEIN"/>
    <property type="match status" value="1"/>
</dbReference>
<dbReference type="Proteomes" id="UP001162483">
    <property type="component" value="Unassembled WGS sequence"/>
</dbReference>
<dbReference type="PROSITE" id="PS50011">
    <property type="entry name" value="PROTEIN_KINASE_DOM"/>
    <property type="match status" value="1"/>
</dbReference>
<proteinExistence type="predicted"/>
<gene>
    <name evidence="2" type="ORF">SPARVUS_LOCUS11823029</name>
</gene>
<dbReference type="Gene3D" id="1.10.510.10">
    <property type="entry name" value="Transferase(Phosphotransferase) domain 1"/>
    <property type="match status" value="1"/>
</dbReference>
<evidence type="ECO:0000313" key="3">
    <source>
        <dbReference type="Proteomes" id="UP001162483"/>
    </source>
</evidence>
<evidence type="ECO:0000259" key="1">
    <source>
        <dbReference type="PROSITE" id="PS50011"/>
    </source>
</evidence>
<accession>A0ABN9FDJ1</accession>
<keyword evidence="3" id="KW-1185">Reference proteome</keyword>
<protein>
    <recommendedName>
        <fullName evidence="1">Protein kinase domain-containing protein</fullName>
    </recommendedName>
</protein>
<dbReference type="SMART" id="SM00220">
    <property type="entry name" value="S_TKc"/>
    <property type="match status" value="1"/>
</dbReference>
<sequence length="227" mass="26073">MQLAEALDFMHSKALVHRDVKLDNVLIFDKDCHCIKLADFGLTRLEGFPVSPMKGILPYSPPELCSLEDNESLELDSSLDVWSFGILLFCISTGYFPWDTALMKDKQYEEFTKWQSLGDNSQHIPFHWKQFTRQALHMFHRLLSLNANRRSPAIEIQKYLSVPWKMNSVKDNSNIQGNSNNTKQCVDNMNLMQDTTSTDMSTKHFSILSEEKVLVISPAANICEYTD</sequence>
<name>A0ABN9FDJ1_9NEOB</name>
<feature type="domain" description="Protein kinase" evidence="1">
    <location>
        <begin position="1"/>
        <end position="160"/>
    </location>
</feature>
<dbReference type="PROSITE" id="PS00108">
    <property type="entry name" value="PROTEIN_KINASE_ST"/>
    <property type="match status" value="1"/>
</dbReference>
<reference evidence="2" key="1">
    <citation type="submission" date="2023-05" db="EMBL/GenBank/DDBJ databases">
        <authorList>
            <person name="Stuckert A."/>
        </authorList>
    </citation>
    <scope>NUCLEOTIDE SEQUENCE</scope>
</reference>
<dbReference type="InterPro" id="IPR008271">
    <property type="entry name" value="Ser/Thr_kinase_AS"/>
</dbReference>
<dbReference type="InterPro" id="IPR000719">
    <property type="entry name" value="Prot_kinase_dom"/>
</dbReference>